<dbReference type="PANTHER" id="PTHR33545">
    <property type="entry name" value="UPF0750 MEMBRANE PROTEIN YITT-RELATED"/>
    <property type="match status" value="1"/>
</dbReference>
<evidence type="ECO:0000313" key="9">
    <source>
        <dbReference type="Proteomes" id="UP001198962"/>
    </source>
</evidence>
<reference evidence="8" key="1">
    <citation type="submission" date="2021-10" db="EMBL/GenBank/DDBJ databases">
        <title>Anaerobic single-cell dispensing facilitates the cultivation of human gut bacteria.</title>
        <authorList>
            <person name="Afrizal A."/>
        </authorList>
    </citation>
    <scope>NUCLEOTIDE SEQUENCE</scope>
    <source>
        <strain evidence="8">CLA-AA-H274</strain>
    </source>
</reference>
<dbReference type="InterPro" id="IPR003740">
    <property type="entry name" value="YitT"/>
</dbReference>
<protein>
    <submittedName>
        <fullName evidence="8">YitT family protein</fullName>
    </submittedName>
</protein>
<evidence type="ECO:0000259" key="7">
    <source>
        <dbReference type="Pfam" id="PF10035"/>
    </source>
</evidence>
<dbReference type="Gene3D" id="3.30.70.120">
    <property type="match status" value="1"/>
</dbReference>
<evidence type="ECO:0000256" key="3">
    <source>
        <dbReference type="ARBA" id="ARBA00022692"/>
    </source>
</evidence>
<dbReference type="PANTHER" id="PTHR33545:SF5">
    <property type="entry name" value="UPF0750 MEMBRANE PROTEIN YITT"/>
    <property type="match status" value="1"/>
</dbReference>
<feature type="transmembrane region" description="Helical" evidence="6">
    <location>
        <begin position="171"/>
        <end position="189"/>
    </location>
</feature>
<organism evidence="8 9">
    <name type="scientific">Brotaphodocola catenula</name>
    <dbReference type="NCBI Taxonomy" id="2885361"/>
    <lineage>
        <taxon>Bacteria</taxon>
        <taxon>Bacillati</taxon>
        <taxon>Bacillota</taxon>
        <taxon>Clostridia</taxon>
        <taxon>Lachnospirales</taxon>
        <taxon>Lachnospiraceae</taxon>
        <taxon>Brotaphodocola</taxon>
    </lineage>
</organism>
<dbReference type="GO" id="GO:0005886">
    <property type="term" value="C:plasma membrane"/>
    <property type="evidence" value="ECO:0007669"/>
    <property type="project" value="UniProtKB-SubCell"/>
</dbReference>
<feature type="transmembrane region" description="Helical" evidence="6">
    <location>
        <begin position="73"/>
        <end position="91"/>
    </location>
</feature>
<feature type="transmembrane region" description="Helical" evidence="6">
    <location>
        <begin position="45"/>
        <end position="66"/>
    </location>
</feature>
<dbReference type="CDD" id="cd16380">
    <property type="entry name" value="YitT_C"/>
    <property type="match status" value="1"/>
</dbReference>
<dbReference type="AlphaFoldDB" id="A0AAE3DKG5"/>
<evidence type="ECO:0000256" key="1">
    <source>
        <dbReference type="ARBA" id="ARBA00004651"/>
    </source>
</evidence>
<feature type="domain" description="DUF2179" evidence="7">
    <location>
        <begin position="218"/>
        <end position="271"/>
    </location>
</feature>
<dbReference type="Pfam" id="PF02588">
    <property type="entry name" value="YitT_membrane"/>
    <property type="match status" value="1"/>
</dbReference>
<keyword evidence="5 6" id="KW-0472">Membrane</keyword>
<comment type="subcellular location">
    <subcellularLocation>
        <location evidence="1">Cell membrane</location>
        <topology evidence="1">Multi-pass membrane protein</topology>
    </subcellularLocation>
</comment>
<proteinExistence type="predicted"/>
<keyword evidence="2" id="KW-1003">Cell membrane</keyword>
<feature type="transmembrane region" description="Helical" evidence="6">
    <location>
        <begin position="7"/>
        <end position="25"/>
    </location>
</feature>
<dbReference type="EMBL" id="JAJEPU010000030">
    <property type="protein sequence ID" value="MCC2165274.1"/>
    <property type="molecule type" value="Genomic_DNA"/>
</dbReference>
<keyword evidence="4 6" id="KW-1133">Transmembrane helix</keyword>
<comment type="caution">
    <text evidence="8">The sequence shown here is derived from an EMBL/GenBank/DDBJ whole genome shotgun (WGS) entry which is preliminary data.</text>
</comment>
<evidence type="ECO:0000313" key="8">
    <source>
        <dbReference type="EMBL" id="MCC2165274.1"/>
    </source>
</evidence>
<evidence type="ECO:0000256" key="6">
    <source>
        <dbReference type="SAM" id="Phobius"/>
    </source>
</evidence>
<feature type="transmembrane region" description="Helical" evidence="6">
    <location>
        <begin position="103"/>
        <end position="122"/>
    </location>
</feature>
<sequence length="278" mass="29928">MEKLKNLLMVLVGNLIVAFATAAFLESTGLITGGTTGVGKVVYVFTSLPVSATYAVVNGVCFLLGLWILGKEFAVTTLLSTVIFPLMLRVLEIVFDGKALTDDLVLCAVFAGILYGIGIGLVMRAHASTGGLDIPPLIVNRIFGVPVGTAMMGISILVVGLQIPFSNINQILYGMIQIMVMSVILDKVLMTGSTQVKLWIISPKYRQIQKTLLGNDVGVTLFPIETGYTGQNQKAILCAISPRRLPKIKRLIRELDPEGFVLVDSTEEVLGKGFSLPR</sequence>
<dbReference type="InterPro" id="IPR019264">
    <property type="entry name" value="DUF2179"/>
</dbReference>
<dbReference type="RefSeq" id="WP_308451629.1">
    <property type="nucleotide sequence ID" value="NZ_JAJEPU010000030.1"/>
</dbReference>
<dbReference type="InterPro" id="IPR051461">
    <property type="entry name" value="UPF0750_membrane"/>
</dbReference>
<gene>
    <name evidence="8" type="ORF">LKD32_10375</name>
</gene>
<keyword evidence="9" id="KW-1185">Reference proteome</keyword>
<name>A0AAE3DKG5_9FIRM</name>
<evidence type="ECO:0000256" key="5">
    <source>
        <dbReference type="ARBA" id="ARBA00023136"/>
    </source>
</evidence>
<dbReference type="InterPro" id="IPR015867">
    <property type="entry name" value="N-reg_PII/ATP_PRibTrfase_C"/>
</dbReference>
<evidence type="ECO:0000256" key="2">
    <source>
        <dbReference type="ARBA" id="ARBA00022475"/>
    </source>
</evidence>
<keyword evidence="3 6" id="KW-0812">Transmembrane</keyword>
<evidence type="ECO:0000256" key="4">
    <source>
        <dbReference type="ARBA" id="ARBA00022989"/>
    </source>
</evidence>
<dbReference type="PIRSF" id="PIRSF006483">
    <property type="entry name" value="Membrane_protein_YitT"/>
    <property type="match status" value="1"/>
</dbReference>
<accession>A0AAE3DKG5</accession>
<dbReference type="Pfam" id="PF10035">
    <property type="entry name" value="DUF2179"/>
    <property type="match status" value="1"/>
</dbReference>
<feature type="transmembrane region" description="Helical" evidence="6">
    <location>
        <begin position="143"/>
        <end position="165"/>
    </location>
</feature>
<dbReference type="Proteomes" id="UP001198962">
    <property type="component" value="Unassembled WGS sequence"/>
</dbReference>